<protein>
    <submittedName>
        <fullName evidence="1">Uncharacterized protein</fullName>
    </submittedName>
</protein>
<evidence type="ECO:0000313" key="2">
    <source>
        <dbReference type="Proteomes" id="UP000709959"/>
    </source>
</evidence>
<dbReference type="AlphaFoldDB" id="A0A936F036"/>
<accession>A0A936F036</accession>
<dbReference type="Proteomes" id="UP000709959">
    <property type="component" value="Unassembled WGS sequence"/>
</dbReference>
<evidence type="ECO:0000313" key="1">
    <source>
        <dbReference type="EMBL" id="MBK8571662.1"/>
    </source>
</evidence>
<dbReference type="EMBL" id="JADKCH010000001">
    <property type="protein sequence ID" value="MBK8571662.1"/>
    <property type="molecule type" value="Genomic_DNA"/>
</dbReference>
<sequence>MKVWARINHVGWVHLWRLRADYDSAQPSAHFLNGRTDPRWLEAALTPAQRAGLEAGELVEIEDPGYFTDEM</sequence>
<name>A0A936F036_9BACT</name>
<comment type="caution">
    <text evidence="1">The sequence shown here is derived from an EMBL/GenBank/DDBJ whole genome shotgun (WGS) entry which is preliminary data.</text>
</comment>
<reference evidence="1 2" key="1">
    <citation type="submission" date="2020-10" db="EMBL/GenBank/DDBJ databases">
        <title>Connecting structure to function with the recovery of over 1000 high-quality activated sludge metagenome-assembled genomes encoding full-length rRNA genes using long-read sequencing.</title>
        <authorList>
            <person name="Singleton C.M."/>
            <person name="Petriglieri F."/>
            <person name="Kristensen J.M."/>
            <person name="Kirkegaard R.H."/>
            <person name="Michaelsen T.Y."/>
            <person name="Andersen M.H."/>
            <person name="Karst S.M."/>
            <person name="Dueholm M.S."/>
            <person name="Nielsen P.H."/>
            <person name="Albertsen M."/>
        </authorList>
    </citation>
    <scope>NUCLEOTIDE SEQUENCE [LARGE SCALE GENOMIC DNA]</scope>
    <source>
        <strain evidence="1">OdNE_18-Q3-R46-58_MAXAC.008</strain>
    </source>
</reference>
<organism evidence="1 2">
    <name type="scientific">Candidatus Geothrix odensensis</name>
    <dbReference type="NCBI Taxonomy" id="2954440"/>
    <lineage>
        <taxon>Bacteria</taxon>
        <taxon>Pseudomonadati</taxon>
        <taxon>Acidobacteriota</taxon>
        <taxon>Holophagae</taxon>
        <taxon>Holophagales</taxon>
        <taxon>Holophagaceae</taxon>
        <taxon>Geothrix</taxon>
    </lineage>
</organism>
<proteinExistence type="predicted"/>
<gene>
    <name evidence="1" type="ORF">IPN91_03255</name>
</gene>